<evidence type="ECO:0000256" key="2">
    <source>
        <dbReference type="ARBA" id="ARBA00023015"/>
    </source>
</evidence>
<dbReference type="RefSeq" id="WP_025656125.1">
    <property type="nucleotide sequence ID" value="NZ_QVIA01000020.1"/>
</dbReference>
<dbReference type="PRINTS" id="PR00455">
    <property type="entry name" value="HTHTETR"/>
</dbReference>
<dbReference type="PANTHER" id="PTHR30055">
    <property type="entry name" value="HTH-TYPE TRANSCRIPTIONAL REGULATOR RUTR"/>
    <property type="match status" value="1"/>
</dbReference>
<evidence type="ECO:0000256" key="3">
    <source>
        <dbReference type="ARBA" id="ARBA00023125"/>
    </source>
</evidence>
<dbReference type="EMBL" id="QVIA01000020">
    <property type="protein sequence ID" value="RGC28326.1"/>
    <property type="molecule type" value="Genomic_DNA"/>
</dbReference>
<evidence type="ECO:0000256" key="5">
    <source>
        <dbReference type="PROSITE-ProRule" id="PRU00335"/>
    </source>
</evidence>
<dbReference type="InterPro" id="IPR050109">
    <property type="entry name" value="HTH-type_TetR-like_transc_reg"/>
</dbReference>
<organism evidence="7 8">
    <name type="scientific">Hungatella hathewayi</name>
    <dbReference type="NCBI Taxonomy" id="154046"/>
    <lineage>
        <taxon>Bacteria</taxon>
        <taxon>Bacillati</taxon>
        <taxon>Bacillota</taxon>
        <taxon>Clostridia</taxon>
        <taxon>Lachnospirales</taxon>
        <taxon>Lachnospiraceae</taxon>
        <taxon>Hungatella</taxon>
    </lineage>
</organism>
<protein>
    <submittedName>
        <fullName evidence="7">TetR/AcrR family transcriptional regulator</fullName>
    </submittedName>
</protein>
<dbReference type="GO" id="GO:0003700">
    <property type="term" value="F:DNA-binding transcription factor activity"/>
    <property type="evidence" value="ECO:0007669"/>
    <property type="project" value="TreeGrafter"/>
</dbReference>
<evidence type="ECO:0000313" key="8">
    <source>
        <dbReference type="Proteomes" id="UP000261111"/>
    </source>
</evidence>
<dbReference type="GeneID" id="93335633"/>
<dbReference type="Gene3D" id="1.10.357.10">
    <property type="entry name" value="Tetracycline Repressor, domain 2"/>
    <property type="match status" value="1"/>
</dbReference>
<comment type="caution">
    <text evidence="7">The sequence shown here is derived from an EMBL/GenBank/DDBJ whole genome shotgun (WGS) entry which is preliminary data.</text>
</comment>
<evidence type="ECO:0000259" key="6">
    <source>
        <dbReference type="PROSITE" id="PS50977"/>
    </source>
</evidence>
<accession>A0A3E2WMM6</accession>
<keyword evidence="2" id="KW-0805">Transcription regulation</keyword>
<dbReference type="Proteomes" id="UP000261111">
    <property type="component" value="Unassembled WGS sequence"/>
</dbReference>
<dbReference type="Pfam" id="PF00440">
    <property type="entry name" value="TetR_N"/>
    <property type="match status" value="1"/>
</dbReference>
<keyword evidence="1" id="KW-0678">Repressor</keyword>
<proteinExistence type="predicted"/>
<feature type="DNA-binding region" description="H-T-H motif" evidence="5">
    <location>
        <begin position="31"/>
        <end position="50"/>
    </location>
</feature>
<keyword evidence="3 5" id="KW-0238">DNA-binding</keyword>
<dbReference type="InterPro" id="IPR001647">
    <property type="entry name" value="HTH_TetR"/>
</dbReference>
<sequence length="197" mass="23046">MAKSKENKGVKARLVSAAWQLFHDKGYDQTTVDDIIELSGTSKGSFYYYFDTKDELLSTLSTVLDDFYEELSAEIDPDMNNYDKLLYLNYRAHSMIEEKINIDLLASLYSTQLTAKGQRHLLDRNRVYYRLITGIVEEGQKNGEIRQDKSITEITKYYSLCERALISDWCLSRGDYSLGEYSREYMPVMMEYFKIEE</sequence>
<dbReference type="Gene3D" id="1.10.10.60">
    <property type="entry name" value="Homeodomain-like"/>
    <property type="match status" value="1"/>
</dbReference>
<dbReference type="PROSITE" id="PS50977">
    <property type="entry name" value="HTH_TETR_2"/>
    <property type="match status" value="1"/>
</dbReference>
<dbReference type="SUPFAM" id="SSF48498">
    <property type="entry name" value="Tetracyclin repressor-like, C-terminal domain"/>
    <property type="match status" value="1"/>
</dbReference>
<dbReference type="SUPFAM" id="SSF46689">
    <property type="entry name" value="Homeodomain-like"/>
    <property type="match status" value="1"/>
</dbReference>
<evidence type="ECO:0000313" key="7">
    <source>
        <dbReference type="EMBL" id="RGC28326.1"/>
    </source>
</evidence>
<evidence type="ECO:0000256" key="1">
    <source>
        <dbReference type="ARBA" id="ARBA00022491"/>
    </source>
</evidence>
<dbReference type="PANTHER" id="PTHR30055:SF175">
    <property type="entry name" value="HTH-TYPE TRANSCRIPTIONAL REPRESSOR KSTR2"/>
    <property type="match status" value="1"/>
</dbReference>
<dbReference type="InterPro" id="IPR009057">
    <property type="entry name" value="Homeodomain-like_sf"/>
</dbReference>
<feature type="domain" description="HTH tetR-type" evidence="6">
    <location>
        <begin position="8"/>
        <end position="68"/>
    </location>
</feature>
<dbReference type="GO" id="GO:0000976">
    <property type="term" value="F:transcription cis-regulatory region binding"/>
    <property type="evidence" value="ECO:0007669"/>
    <property type="project" value="TreeGrafter"/>
</dbReference>
<reference evidence="7 8" key="1">
    <citation type="submission" date="2018-08" db="EMBL/GenBank/DDBJ databases">
        <title>A genome reference for cultivated species of the human gut microbiota.</title>
        <authorList>
            <person name="Zou Y."/>
            <person name="Xue W."/>
            <person name="Luo G."/>
        </authorList>
    </citation>
    <scope>NUCLEOTIDE SEQUENCE [LARGE SCALE GENOMIC DNA]</scope>
    <source>
        <strain evidence="7 8">AF19-21</strain>
    </source>
</reference>
<dbReference type="AlphaFoldDB" id="A0A3E2WMM6"/>
<evidence type="ECO:0000256" key="4">
    <source>
        <dbReference type="ARBA" id="ARBA00023163"/>
    </source>
</evidence>
<gene>
    <name evidence="7" type="ORF">DWX41_16490</name>
</gene>
<dbReference type="InterPro" id="IPR036271">
    <property type="entry name" value="Tet_transcr_reg_TetR-rel_C_sf"/>
</dbReference>
<name>A0A3E2WMM6_9FIRM</name>
<keyword evidence="4" id="KW-0804">Transcription</keyword>